<dbReference type="GO" id="GO:0045134">
    <property type="term" value="F:UDP phosphatase activity"/>
    <property type="evidence" value="ECO:0007669"/>
    <property type="project" value="TreeGrafter"/>
</dbReference>
<dbReference type="GO" id="GO:0016020">
    <property type="term" value="C:membrane"/>
    <property type="evidence" value="ECO:0007669"/>
    <property type="project" value="TreeGrafter"/>
</dbReference>
<evidence type="ECO:0000256" key="4">
    <source>
        <dbReference type="PIRSR" id="PIRSR600407-2"/>
    </source>
</evidence>
<dbReference type="PANTHER" id="PTHR11782:SF121">
    <property type="entry name" value="NUCLEOSIDE-DIPHOSPHATASE MIG-23"/>
    <property type="match status" value="1"/>
</dbReference>
<keyword evidence="4" id="KW-0067">ATP-binding</keyword>
<evidence type="ECO:0000256" key="2">
    <source>
        <dbReference type="ARBA" id="ARBA00022801"/>
    </source>
</evidence>
<comment type="similarity">
    <text evidence="1">Belongs to the GDA1/CD39 NTPase family.</text>
</comment>
<feature type="compositionally biased region" description="Low complexity" evidence="5">
    <location>
        <begin position="583"/>
        <end position="595"/>
    </location>
</feature>
<keyword evidence="6" id="KW-1133">Transmembrane helix</keyword>
<evidence type="ECO:0000313" key="8">
    <source>
        <dbReference type="Proteomes" id="UP001219933"/>
    </source>
</evidence>
<feature type="active site" description="Proton acceptor" evidence="3">
    <location>
        <position position="190"/>
    </location>
</feature>
<dbReference type="EMBL" id="CP119877">
    <property type="protein sequence ID" value="WFD33816.1"/>
    <property type="molecule type" value="Genomic_DNA"/>
</dbReference>
<dbReference type="GO" id="GO:0006256">
    <property type="term" value="P:UDP catabolic process"/>
    <property type="evidence" value="ECO:0007669"/>
    <property type="project" value="TreeGrafter"/>
</dbReference>
<dbReference type="GO" id="GO:0046036">
    <property type="term" value="P:CTP metabolic process"/>
    <property type="evidence" value="ECO:0007669"/>
    <property type="project" value="TreeGrafter"/>
</dbReference>
<feature type="binding site" evidence="4">
    <location>
        <begin position="226"/>
        <end position="230"/>
    </location>
    <ligand>
        <name>ATP</name>
        <dbReference type="ChEBI" id="CHEBI:30616"/>
    </ligand>
</feature>
<feature type="compositionally biased region" description="Polar residues" evidence="5">
    <location>
        <begin position="561"/>
        <end position="582"/>
    </location>
</feature>
<keyword evidence="8" id="KW-1185">Reference proteome</keyword>
<organism evidence="7 8">
    <name type="scientific">Malassezia cuniculi</name>
    <dbReference type="NCBI Taxonomy" id="948313"/>
    <lineage>
        <taxon>Eukaryota</taxon>
        <taxon>Fungi</taxon>
        <taxon>Dikarya</taxon>
        <taxon>Basidiomycota</taxon>
        <taxon>Ustilaginomycotina</taxon>
        <taxon>Malasseziomycetes</taxon>
        <taxon>Malasseziales</taxon>
        <taxon>Malasseziaceae</taxon>
        <taxon>Malassezia</taxon>
    </lineage>
</organism>
<dbReference type="PANTHER" id="PTHR11782">
    <property type="entry name" value="ADENOSINE/GUANOSINE DIPHOSPHATASE"/>
    <property type="match status" value="1"/>
</dbReference>
<name>A0AAF0ENU0_9BASI</name>
<feature type="region of interest" description="Disordered" evidence="5">
    <location>
        <begin position="553"/>
        <end position="602"/>
    </location>
</feature>
<dbReference type="InterPro" id="IPR000407">
    <property type="entry name" value="GDA1_CD39_NTPase"/>
</dbReference>
<dbReference type="GO" id="GO:0004382">
    <property type="term" value="F:GDP phosphatase activity"/>
    <property type="evidence" value="ECO:0007669"/>
    <property type="project" value="TreeGrafter"/>
</dbReference>
<dbReference type="Gene3D" id="3.30.420.40">
    <property type="match status" value="1"/>
</dbReference>
<keyword evidence="6" id="KW-0812">Transmembrane</keyword>
<feature type="transmembrane region" description="Helical" evidence="6">
    <location>
        <begin position="523"/>
        <end position="542"/>
    </location>
</feature>
<dbReference type="Pfam" id="PF01150">
    <property type="entry name" value="GDA1_CD39"/>
    <property type="match status" value="1"/>
</dbReference>
<keyword evidence="6" id="KW-0472">Membrane</keyword>
<dbReference type="AlphaFoldDB" id="A0AAF0ENU0"/>
<dbReference type="GO" id="GO:0004050">
    <property type="term" value="F:apyrase activity"/>
    <property type="evidence" value="ECO:0007669"/>
    <property type="project" value="UniProtKB-EC"/>
</dbReference>
<protein>
    <submittedName>
        <fullName evidence="7">Apyrase</fullName>
        <ecNumber evidence="7">3.6.1.5</ecNumber>
    </submittedName>
</protein>
<dbReference type="Proteomes" id="UP001219933">
    <property type="component" value="Chromosome 1"/>
</dbReference>
<dbReference type="Gene3D" id="3.30.420.150">
    <property type="entry name" value="Exopolyphosphatase. Domain 2"/>
    <property type="match status" value="1"/>
</dbReference>
<accession>A0AAF0ENU0</accession>
<evidence type="ECO:0000256" key="5">
    <source>
        <dbReference type="SAM" id="MobiDB-lite"/>
    </source>
</evidence>
<proteinExistence type="inferred from homology"/>
<keyword evidence="2 7" id="KW-0378">Hydrolase</keyword>
<sequence length="678" mass="73701">MSSSISAASEPKRRRRAPILNGVATTAAAHNAEVEWYKSRKYAIVIDAGSSGSRMMIYSWRHPAHEIAERQKQGLPLNVLPTVEKGTWEGSPNSWQRKVEPGISSFAGNTTGMRDYLAPLIEFAKEAIPEEAHAHTSLHVLATAGMRLVPHEERYEILDEVCAIIRTSPFNVQKGESCGEQVKVITGEEEGLLGWISINYLMDGFMSNATEQSERSSTFGFLDMGGASTQIAFEPSDTGTAINMAAGKVSGKQHTDVLNVQFQRLDFSSVSHKVFTTTFLGFGTNAARSRFTEVLAEKEENAEVHDPCLPRGLELSYGDKKLQGGGDFGQCVAMQAPLLDKDAECNKPPCLFHGVHVPPIDFSINRFIGISEYWYSAHDVFDLGGVYDYAKFQEAAADFCGEDWRVLESKLGTHAYKPQVTRERLQMQCFKAAWVANILHEGIGLPRPGDAKIEDDANLAAELPGKAGDHNIFQSVNDVHGLGVSWTLGRAVLQASHDVSALADGAGARIAVPVLPVRGIERIFPLVLASAVVLALFVALFFRRRKQQDELPVSKSRHVRSYSTGSKTPVSRSGVSTPLQQFSRSPKSVPKRSSSARPFIRAPPVGPSLRIVTDIDPDSPIHSPLFTPISSSVRDGLSSGLVSRAVSPGIFESPREGAVAIARSASPALIQVDEDNIS</sequence>
<evidence type="ECO:0000256" key="6">
    <source>
        <dbReference type="SAM" id="Phobius"/>
    </source>
</evidence>
<evidence type="ECO:0000256" key="3">
    <source>
        <dbReference type="PIRSR" id="PIRSR600407-1"/>
    </source>
</evidence>
<dbReference type="EC" id="3.6.1.5" evidence="7"/>
<reference evidence="7" key="1">
    <citation type="submission" date="2023-03" db="EMBL/GenBank/DDBJ databases">
        <title>Mating type loci evolution in Malassezia.</title>
        <authorList>
            <person name="Coelho M.A."/>
        </authorList>
    </citation>
    <scope>NUCLEOTIDE SEQUENCE</scope>
    <source>
        <strain evidence="7">CBS 11721</strain>
    </source>
</reference>
<dbReference type="GO" id="GO:0017111">
    <property type="term" value="F:ribonucleoside triphosphate phosphatase activity"/>
    <property type="evidence" value="ECO:0007669"/>
    <property type="project" value="TreeGrafter"/>
</dbReference>
<keyword evidence="4" id="KW-0547">Nucleotide-binding</keyword>
<dbReference type="GO" id="GO:0005794">
    <property type="term" value="C:Golgi apparatus"/>
    <property type="evidence" value="ECO:0007669"/>
    <property type="project" value="TreeGrafter"/>
</dbReference>
<evidence type="ECO:0000256" key="1">
    <source>
        <dbReference type="ARBA" id="ARBA00009283"/>
    </source>
</evidence>
<dbReference type="GO" id="GO:0005524">
    <property type="term" value="F:ATP binding"/>
    <property type="evidence" value="ECO:0007669"/>
    <property type="project" value="UniProtKB-KW"/>
</dbReference>
<gene>
    <name evidence="7" type="primary">YND1</name>
    <name evidence="7" type="ORF">MCUN1_000636</name>
</gene>
<evidence type="ECO:0000313" key="7">
    <source>
        <dbReference type="EMBL" id="WFD33816.1"/>
    </source>
</evidence>